<reference evidence="1" key="2">
    <citation type="submission" date="2025-03" db="EMBL/GenBank/DDBJ databases">
        <authorList>
            <consortium name="ELIXIR-Norway"/>
            <consortium name="Elixir Norway"/>
        </authorList>
    </citation>
    <scope>NUCLEOTIDE SEQUENCE</scope>
</reference>
<evidence type="ECO:0000313" key="1">
    <source>
        <dbReference type="EMBL" id="CAN0426907.1"/>
    </source>
</evidence>
<reference evidence="1" key="1">
    <citation type="submission" date="2023-05" db="EMBL/GenBank/DDBJ databases">
        <authorList>
            <consortium name="ELIXIR-Norway"/>
        </authorList>
    </citation>
    <scope>NUCLEOTIDE SEQUENCE</scope>
</reference>
<name>A0AC59ZHJ6_RANTA</name>
<protein>
    <submittedName>
        <fullName evidence="1">Uncharacterized protein</fullName>
    </submittedName>
</protein>
<sequence>MNDSGGLQTSELGTQGVEAGRLCPPLLRLLELTAPMCALYTNAGCRDLPEGSREEDDDDDYENMTPPYKDLPPKPGWMAPPRPPRAGKKSERPPLPCKLPKNTGLNVTPVTSLTPQLGTDLTHLPSQSPVATTPVPWVSQKFGGLMCYQERLLVYLCLLVVVSLLMGCTGLVVTLIKYQEVVEELRMLTFQQMAWRANVTGMVGLAGLKKDIERIRADTNQSLLELRGLLDCTRVTCPEGWLPFQGKCYYFSPSTKTWDEARTFCQENYSHLVIISNSDEQDFVAKAHGSPRVYWLGLNDINVEGDWRWLDGSPVTLSFWDPQEPNNLYNNENCASMNKGGTWNDLSCDKTTYWICERKCSC</sequence>
<organism evidence="1 2">
    <name type="scientific">Rangifer tarandus platyrhynchus</name>
    <name type="common">Svalbard reindeer</name>
    <dbReference type="NCBI Taxonomy" id="3082113"/>
    <lineage>
        <taxon>Eukaryota</taxon>
        <taxon>Metazoa</taxon>
        <taxon>Chordata</taxon>
        <taxon>Craniata</taxon>
        <taxon>Vertebrata</taxon>
        <taxon>Euteleostomi</taxon>
        <taxon>Mammalia</taxon>
        <taxon>Eutheria</taxon>
        <taxon>Laurasiatheria</taxon>
        <taxon>Artiodactyla</taxon>
        <taxon>Ruminantia</taxon>
        <taxon>Pecora</taxon>
        <taxon>Cervidae</taxon>
        <taxon>Odocoileinae</taxon>
        <taxon>Rangifer</taxon>
    </lineage>
</organism>
<proteinExistence type="predicted"/>
<gene>
    <name evidence="1" type="ORF">MRATA1EN22A_LOCUS18504</name>
</gene>
<accession>A0AC59ZHJ6</accession>
<evidence type="ECO:0000313" key="2">
    <source>
        <dbReference type="Proteomes" id="UP001162501"/>
    </source>
</evidence>
<dbReference type="Proteomes" id="UP001162501">
    <property type="component" value="Chromosome 3"/>
</dbReference>
<dbReference type="EMBL" id="OX596087">
    <property type="protein sequence ID" value="CAN0426907.1"/>
    <property type="molecule type" value="Genomic_DNA"/>
</dbReference>